<sequence>MAVLIGNVECFRSAGNLGLRTVGNSRLCPQIRRSVGVFQNLKSQIISNPNEGWKADHQKAAEKSAAWAASGNVDTPDYFEDDGKENTGDLGFKSGAAATGGDGGNKLKSMLSADKTEIRTVEKLKYQVEFKPHKWRIDGDFAKDPSYALVLNTAEGRVSKKISVAPNSMTFEDFVAGFSPDSSPGWEVTPREGQLDRKGGKVQEFEVTYRHPSMADKADQLGTLVIVLPNDNWSWTYKFKVTVP</sequence>
<dbReference type="AlphaFoldDB" id="A0A6T7VHT3"/>
<evidence type="ECO:0000313" key="2">
    <source>
        <dbReference type="EMBL" id="CAD8624797.1"/>
    </source>
</evidence>
<name>A0A6T7VHT3_9CRYP</name>
<evidence type="ECO:0000313" key="1">
    <source>
        <dbReference type="EMBL" id="CAD8624796.1"/>
    </source>
</evidence>
<reference evidence="2" key="1">
    <citation type="submission" date="2021-01" db="EMBL/GenBank/DDBJ databases">
        <authorList>
            <person name="Corre E."/>
            <person name="Pelletier E."/>
            <person name="Niang G."/>
            <person name="Scheremetjew M."/>
            <person name="Finn R."/>
            <person name="Kale V."/>
            <person name="Holt S."/>
            <person name="Cochrane G."/>
            <person name="Meng A."/>
            <person name="Brown T."/>
            <person name="Cohen L."/>
        </authorList>
    </citation>
    <scope>NUCLEOTIDE SEQUENCE</scope>
    <source>
        <strain evidence="2">CCAP979/52</strain>
    </source>
</reference>
<proteinExistence type="predicted"/>
<organism evidence="2">
    <name type="scientific">Cryptomonas curvata</name>
    <dbReference type="NCBI Taxonomy" id="233186"/>
    <lineage>
        <taxon>Eukaryota</taxon>
        <taxon>Cryptophyceae</taxon>
        <taxon>Cryptomonadales</taxon>
        <taxon>Cryptomonadaceae</taxon>
        <taxon>Cryptomonas</taxon>
    </lineage>
</organism>
<protein>
    <submittedName>
        <fullName evidence="2">Uncharacterized protein</fullName>
    </submittedName>
</protein>
<dbReference type="EMBL" id="HBEZ01004455">
    <property type="protein sequence ID" value="CAD8624796.1"/>
    <property type="molecule type" value="Transcribed_RNA"/>
</dbReference>
<gene>
    <name evidence="1" type="ORF">CCUR1050_LOCUS2472</name>
    <name evidence="2" type="ORF">CCUR1050_LOCUS2473</name>
</gene>
<accession>A0A6T7VHT3</accession>
<dbReference type="EMBL" id="HBEZ01004456">
    <property type="protein sequence ID" value="CAD8624797.1"/>
    <property type="molecule type" value="Transcribed_RNA"/>
</dbReference>